<dbReference type="EMBL" id="CP067420">
    <property type="protein sequence ID" value="QQP90915.1"/>
    <property type="molecule type" value="Genomic_DNA"/>
</dbReference>
<dbReference type="InterPro" id="IPR058637">
    <property type="entry name" value="YknX-like_C"/>
</dbReference>
<dbReference type="Pfam" id="PF25954">
    <property type="entry name" value="Beta-barrel_RND_2"/>
    <property type="match status" value="1"/>
</dbReference>
<comment type="similarity">
    <text evidence="1">Belongs to the membrane fusion protein (MFP) (TC 8.A.1) family.</text>
</comment>
<evidence type="ECO:0000313" key="7">
    <source>
        <dbReference type="EMBL" id="QQP90915.1"/>
    </source>
</evidence>
<sequence>MHRIRRGFLITTFLLACSILALGLFQYLYGVPAVATATVGRGPAVEAVYASGTVEPVSWAKVQPLGTGRIASVEAFEGDAVKTGQILMRLDDREHRAAVAQLEAELRFLRSELDRVSELARRGVTTTQVEERARSQLDQAAATLNAARQRVEDHRLRAPMDGMVLRRDGEIGEIARPEDVLFWIGQPSPLRIEAEVDEEDIPQISSGQPALIKADAFAGRVLDGTVADITPKGDPVNKSYRVRIALPPDTPLMIGMTVETNIVVRREDAALLVPQSALSAGHLFVVRDGRAERRPVVMGVVGQGVVEIREGLAEGETVVLDPPPGLADGSSVRPNRQRS</sequence>
<dbReference type="SUPFAM" id="SSF111369">
    <property type="entry name" value="HlyD-like secretion proteins"/>
    <property type="match status" value="1"/>
</dbReference>
<dbReference type="InterPro" id="IPR006143">
    <property type="entry name" value="RND_pump_MFP"/>
</dbReference>
<keyword evidence="8" id="KW-1185">Reference proteome</keyword>
<accession>A0ABX7BBD7</accession>
<evidence type="ECO:0000256" key="1">
    <source>
        <dbReference type="ARBA" id="ARBA00009477"/>
    </source>
</evidence>
<feature type="domain" description="CusB-like beta-barrel" evidence="4">
    <location>
        <begin position="192"/>
        <end position="262"/>
    </location>
</feature>
<dbReference type="PANTHER" id="PTHR30469:SF15">
    <property type="entry name" value="HLYD FAMILY OF SECRETION PROTEINS"/>
    <property type="match status" value="1"/>
</dbReference>
<evidence type="ECO:0000259" key="5">
    <source>
        <dbReference type="Pfam" id="PF25973"/>
    </source>
</evidence>
<keyword evidence="2" id="KW-0175">Coiled coil</keyword>
<dbReference type="RefSeq" id="WP_201078329.1">
    <property type="nucleotide sequence ID" value="NZ_CP067420.1"/>
</dbReference>
<dbReference type="Pfam" id="PF25973">
    <property type="entry name" value="BSH_CzcB"/>
    <property type="match status" value="1"/>
</dbReference>
<dbReference type="PANTHER" id="PTHR30469">
    <property type="entry name" value="MULTIDRUG RESISTANCE PROTEIN MDTA"/>
    <property type="match status" value="1"/>
</dbReference>
<evidence type="ECO:0000256" key="2">
    <source>
        <dbReference type="SAM" id="Coils"/>
    </source>
</evidence>
<proteinExistence type="inferred from homology"/>
<dbReference type="Pfam" id="PF25989">
    <property type="entry name" value="YknX_C"/>
    <property type="match status" value="1"/>
</dbReference>
<feature type="domain" description="CzcB-like barrel-sandwich hybrid" evidence="5">
    <location>
        <begin position="60"/>
        <end position="184"/>
    </location>
</feature>
<dbReference type="NCBIfam" id="TIGR01730">
    <property type="entry name" value="RND_mfp"/>
    <property type="match status" value="1"/>
</dbReference>
<dbReference type="Gene3D" id="2.40.50.100">
    <property type="match status" value="1"/>
</dbReference>
<feature type="region of interest" description="Disordered" evidence="3">
    <location>
        <begin position="319"/>
        <end position="339"/>
    </location>
</feature>
<evidence type="ECO:0000259" key="6">
    <source>
        <dbReference type="Pfam" id="PF25989"/>
    </source>
</evidence>
<name>A0ABX7BBD7_9PROT</name>
<organism evidence="7 8">
    <name type="scientific">Skermanella cutis</name>
    <dbReference type="NCBI Taxonomy" id="2775420"/>
    <lineage>
        <taxon>Bacteria</taxon>
        <taxon>Pseudomonadati</taxon>
        <taxon>Pseudomonadota</taxon>
        <taxon>Alphaproteobacteria</taxon>
        <taxon>Rhodospirillales</taxon>
        <taxon>Azospirillaceae</taxon>
        <taxon>Skermanella</taxon>
    </lineage>
</organism>
<feature type="domain" description="YknX-like C-terminal permuted SH3-like" evidence="6">
    <location>
        <begin position="280"/>
        <end position="333"/>
    </location>
</feature>
<dbReference type="PROSITE" id="PS51257">
    <property type="entry name" value="PROKAR_LIPOPROTEIN"/>
    <property type="match status" value="1"/>
</dbReference>
<dbReference type="InterPro" id="IPR058647">
    <property type="entry name" value="BSH_CzcB-like"/>
</dbReference>
<feature type="coiled-coil region" evidence="2">
    <location>
        <begin position="92"/>
        <end position="157"/>
    </location>
</feature>
<dbReference type="Gene3D" id="2.40.30.170">
    <property type="match status" value="1"/>
</dbReference>
<dbReference type="Gene3D" id="2.40.420.20">
    <property type="match status" value="1"/>
</dbReference>
<dbReference type="Proteomes" id="UP000595197">
    <property type="component" value="Chromosome"/>
</dbReference>
<evidence type="ECO:0000313" key="8">
    <source>
        <dbReference type="Proteomes" id="UP000595197"/>
    </source>
</evidence>
<protein>
    <submittedName>
        <fullName evidence="7">Efflux RND transporter periplasmic adaptor subunit</fullName>
    </submittedName>
</protein>
<reference evidence="7" key="1">
    <citation type="submission" date="2021-02" db="EMBL/GenBank/DDBJ databases">
        <title>Skermanella TT6 skin isolate.</title>
        <authorList>
            <person name="Lee K."/>
            <person name="Ganzorig M."/>
        </authorList>
    </citation>
    <scope>NUCLEOTIDE SEQUENCE</scope>
    <source>
        <strain evidence="7">TT6</strain>
    </source>
</reference>
<evidence type="ECO:0000259" key="4">
    <source>
        <dbReference type="Pfam" id="PF25954"/>
    </source>
</evidence>
<evidence type="ECO:0000256" key="3">
    <source>
        <dbReference type="SAM" id="MobiDB-lite"/>
    </source>
</evidence>
<dbReference type="InterPro" id="IPR058792">
    <property type="entry name" value="Beta-barrel_RND_2"/>
</dbReference>
<dbReference type="Gene3D" id="1.10.287.470">
    <property type="entry name" value="Helix hairpin bin"/>
    <property type="match status" value="1"/>
</dbReference>
<gene>
    <name evidence="7" type="ORF">IGS68_06745</name>
</gene>